<evidence type="ECO:0000256" key="6">
    <source>
        <dbReference type="SAM" id="MobiDB-lite"/>
    </source>
</evidence>
<evidence type="ECO:0000256" key="3">
    <source>
        <dbReference type="ARBA" id="ARBA00022737"/>
    </source>
</evidence>
<keyword evidence="2" id="KW-0507">mRNA processing</keyword>
<evidence type="ECO:0000256" key="5">
    <source>
        <dbReference type="ARBA" id="ARBA00023242"/>
    </source>
</evidence>
<keyword evidence="9" id="KW-1185">Reference proteome</keyword>
<dbReference type="Gene3D" id="1.25.40.10">
    <property type="entry name" value="Tetratricopeptide repeat domain"/>
    <property type="match status" value="1"/>
</dbReference>
<dbReference type="InterPro" id="IPR008847">
    <property type="entry name" value="Suf"/>
</dbReference>
<dbReference type="GO" id="GO:0005634">
    <property type="term" value="C:nucleus"/>
    <property type="evidence" value="ECO:0007669"/>
    <property type="project" value="UniProtKB-SubCell"/>
</dbReference>
<feature type="region of interest" description="Disordered" evidence="6">
    <location>
        <begin position="1"/>
        <end position="24"/>
    </location>
</feature>
<comment type="caution">
    <text evidence="8">The sequence shown here is derived from an EMBL/GenBank/DDBJ whole genome shotgun (WGS) entry which is preliminary data.</text>
</comment>
<evidence type="ECO:0000256" key="2">
    <source>
        <dbReference type="ARBA" id="ARBA00022664"/>
    </source>
</evidence>
<evidence type="ECO:0000313" key="9">
    <source>
        <dbReference type="Proteomes" id="UP000749646"/>
    </source>
</evidence>
<evidence type="ECO:0000259" key="7">
    <source>
        <dbReference type="Pfam" id="PF05843"/>
    </source>
</evidence>
<name>A0A9P6STC7_9FUNG</name>
<dbReference type="EMBL" id="JAAAHW010000787">
    <property type="protein sequence ID" value="KAF9999020.1"/>
    <property type="molecule type" value="Genomic_DNA"/>
</dbReference>
<evidence type="ECO:0000256" key="4">
    <source>
        <dbReference type="ARBA" id="ARBA00023187"/>
    </source>
</evidence>
<dbReference type="InterPro" id="IPR011990">
    <property type="entry name" value="TPR-like_helical_dom_sf"/>
</dbReference>
<dbReference type="Pfam" id="PF05843">
    <property type="entry name" value="Suf"/>
    <property type="match status" value="1"/>
</dbReference>
<dbReference type="PANTHER" id="PTHR17204:SF25">
    <property type="entry name" value="RRM DOMAIN-CONTAINING PROTEIN"/>
    <property type="match status" value="1"/>
</dbReference>
<dbReference type="SUPFAM" id="SSF48452">
    <property type="entry name" value="TPR-like"/>
    <property type="match status" value="1"/>
</dbReference>
<keyword evidence="5" id="KW-0539">Nucleus</keyword>
<keyword evidence="4" id="KW-0508">mRNA splicing</keyword>
<sequence length="301" mass="34620">MNSNNETSDNERDSDSEELAMDEVSSDTIATLKTSLKQDPNQYELHTQLIVLLKNTDMLDELRQAREAMSAAFPLTEELWIEWIADESNMAITGDEKKHVLSLYERATSDYLSITIWKSYVSYAIQEYTEYMEHPSNDNVVDMAYLRYLFRKADKSTGHHVSQSHIIWDMQKDFELQQLSSKEPANPEDVDRVKAMFLERITTPHSTLEETFSSLSSFISQYDGDDYESTMVQNSNIVSATRDLLSKLEPFEESLVQDLTFMFTHAHNTVLAKQCPNSRIGFNLLDFNKQQLGHIQKLSGV</sequence>
<dbReference type="Proteomes" id="UP000749646">
    <property type="component" value="Unassembled WGS sequence"/>
</dbReference>
<evidence type="ECO:0000313" key="8">
    <source>
        <dbReference type="EMBL" id="KAF9999020.1"/>
    </source>
</evidence>
<keyword evidence="3" id="KW-0677">Repeat</keyword>
<organism evidence="8 9">
    <name type="scientific">Modicella reniformis</name>
    <dbReference type="NCBI Taxonomy" id="1440133"/>
    <lineage>
        <taxon>Eukaryota</taxon>
        <taxon>Fungi</taxon>
        <taxon>Fungi incertae sedis</taxon>
        <taxon>Mucoromycota</taxon>
        <taxon>Mortierellomycotina</taxon>
        <taxon>Mortierellomycetes</taxon>
        <taxon>Mortierellales</taxon>
        <taxon>Mortierellaceae</taxon>
        <taxon>Modicella</taxon>
    </lineage>
</organism>
<feature type="domain" description="Suppressor of forked" evidence="7">
    <location>
        <begin position="28"/>
        <end position="252"/>
    </location>
</feature>
<dbReference type="OrthoDB" id="360390at2759"/>
<reference evidence="8" key="1">
    <citation type="journal article" date="2020" name="Fungal Divers.">
        <title>Resolving the Mortierellaceae phylogeny through synthesis of multi-gene phylogenetics and phylogenomics.</title>
        <authorList>
            <person name="Vandepol N."/>
            <person name="Liber J."/>
            <person name="Desiro A."/>
            <person name="Na H."/>
            <person name="Kennedy M."/>
            <person name="Barry K."/>
            <person name="Grigoriev I.V."/>
            <person name="Miller A.N."/>
            <person name="O'Donnell K."/>
            <person name="Stajich J.E."/>
            <person name="Bonito G."/>
        </authorList>
    </citation>
    <scope>NUCLEOTIDE SEQUENCE</scope>
    <source>
        <strain evidence="8">MES-2147</strain>
    </source>
</reference>
<evidence type="ECO:0000256" key="1">
    <source>
        <dbReference type="ARBA" id="ARBA00004123"/>
    </source>
</evidence>
<dbReference type="GO" id="GO:0006397">
    <property type="term" value="P:mRNA processing"/>
    <property type="evidence" value="ECO:0007669"/>
    <property type="project" value="UniProtKB-KW"/>
</dbReference>
<accession>A0A9P6STC7</accession>
<comment type="subcellular location">
    <subcellularLocation>
        <location evidence="1">Nucleus</location>
    </subcellularLocation>
</comment>
<gene>
    <name evidence="8" type="primary">RNP4F</name>
    <name evidence="8" type="ORF">BGZ65_005555</name>
</gene>
<dbReference type="PANTHER" id="PTHR17204">
    <property type="entry name" value="PRE-MRNA PROCESSING PROTEIN PRP39-RELATED"/>
    <property type="match status" value="1"/>
</dbReference>
<dbReference type="GO" id="GO:0008380">
    <property type="term" value="P:RNA splicing"/>
    <property type="evidence" value="ECO:0007669"/>
    <property type="project" value="UniProtKB-KW"/>
</dbReference>
<proteinExistence type="predicted"/>
<feature type="compositionally biased region" description="Acidic residues" evidence="6">
    <location>
        <begin position="12"/>
        <end position="24"/>
    </location>
</feature>
<dbReference type="AlphaFoldDB" id="A0A9P6STC7"/>
<protein>
    <submittedName>
        <fullName evidence="8">RNA-binding protein 4F</fullName>
    </submittedName>
</protein>